<dbReference type="EMBL" id="CP080776">
    <property type="protein sequence ID" value="UWP95301.1"/>
    <property type="molecule type" value="Genomic_DNA"/>
</dbReference>
<dbReference type="Proteomes" id="UP001057991">
    <property type="component" value="Chromosome"/>
</dbReference>
<evidence type="ECO:0000313" key="2">
    <source>
        <dbReference type="Proteomes" id="UP001057991"/>
    </source>
</evidence>
<proteinExistence type="predicted"/>
<dbReference type="AlphaFoldDB" id="A0A9Q9H9P8"/>
<evidence type="ECO:0008006" key="3">
    <source>
        <dbReference type="Google" id="ProtNLM"/>
    </source>
</evidence>
<dbReference type="RefSeq" id="WP_259776185.1">
    <property type="nucleotide sequence ID" value="NZ_CP080772.1"/>
</dbReference>
<accession>A0A9Q9H9P8</accession>
<gene>
    <name evidence="1" type="ORF">K3X48_14195</name>
</gene>
<dbReference type="SUPFAM" id="SSF160387">
    <property type="entry name" value="NosL/MerB-like"/>
    <property type="match status" value="1"/>
</dbReference>
<dbReference type="GeneID" id="75104500"/>
<reference evidence="1" key="1">
    <citation type="submission" date="2021-08" db="EMBL/GenBank/DDBJ databases">
        <authorList>
            <person name="Nwanade C."/>
            <person name="Wang M."/>
            <person name="Masoudi A."/>
            <person name="Yu Z."/>
            <person name="Liu J."/>
        </authorList>
    </citation>
    <scope>NUCLEOTIDE SEQUENCE</scope>
    <source>
        <strain evidence="1">S056</strain>
    </source>
</reference>
<organism evidence="1 2">
    <name type="scientific">Aliiroseovarius crassostreae</name>
    <dbReference type="NCBI Taxonomy" id="154981"/>
    <lineage>
        <taxon>Bacteria</taxon>
        <taxon>Pseudomonadati</taxon>
        <taxon>Pseudomonadota</taxon>
        <taxon>Alphaproteobacteria</taxon>
        <taxon>Rhodobacterales</taxon>
        <taxon>Paracoccaceae</taxon>
        <taxon>Aliiroseovarius</taxon>
    </lineage>
</organism>
<evidence type="ECO:0000313" key="1">
    <source>
        <dbReference type="EMBL" id="UWP95301.1"/>
    </source>
</evidence>
<name>A0A9Q9H9P8_9RHOB</name>
<sequence>MAMLVATPVVAACKPKNEGPEPIRWGRETCEICGMIISDPRYGAEVRGGPDRRLVKFDDIGDAVHWLDMQDWKDQPDVEFWVMDSNNGEDWLDARTSYYHPDTVSPMDYGFAAVPSAEPGTVRFEDMVKTVKARGLSSRCLPVEEIAS</sequence>
<protein>
    <recommendedName>
        <fullName evidence="3">Protein NosL</fullName>
    </recommendedName>
</protein>